<evidence type="ECO:0000313" key="2">
    <source>
        <dbReference type="EMBL" id="VDO48413.1"/>
    </source>
</evidence>
<dbReference type="EMBL" id="UZAG01020930">
    <property type="protein sequence ID" value="VDO48413.1"/>
    <property type="molecule type" value="Genomic_DNA"/>
</dbReference>
<keyword evidence="3" id="KW-1185">Reference proteome</keyword>
<dbReference type="WBParaSite" id="BTMF_0001623001-mRNA-1">
    <property type="protein sequence ID" value="BTMF_0001623001-mRNA-1"/>
    <property type="gene ID" value="BTMF_0001623001"/>
</dbReference>
<evidence type="ECO:0000313" key="3">
    <source>
        <dbReference type="Proteomes" id="UP000280834"/>
    </source>
</evidence>
<dbReference type="STRING" id="42155.A0A0R3R874"/>
<protein>
    <submittedName>
        <fullName evidence="4">AF4/FMR2 family, member 2</fullName>
    </submittedName>
</protein>
<accession>A0A0R3R874</accession>
<name>A0A0R3R874_9BILA</name>
<feature type="region of interest" description="Disordered" evidence="1">
    <location>
        <begin position="14"/>
        <end position="47"/>
    </location>
</feature>
<reference evidence="4" key="1">
    <citation type="submission" date="2017-02" db="UniProtKB">
        <authorList>
            <consortium name="WormBaseParasite"/>
        </authorList>
    </citation>
    <scope>IDENTIFICATION</scope>
</reference>
<organism evidence="4">
    <name type="scientific">Brugia timori</name>
    <dbReference type="NCBI Taxonomy" id="42155"/>
    <lineage>
        <taxon>Eukaryota</taxon>
        <taxon>Metazoa</taxon>
        <taxon>Ecdysozoa</taxon>
        <taxon>Nematoda</taxon>
        <taxon>Chromadorea</taxon>
        <taxon>Rhabditida</taxon>
        <taxon>Spirurina</taxon>
        <taxon>Spiruromorpha</taxon>
        <taxon>Filarioidea</taxon>
        <taxon>Onchocercidae</taxon>
        <taxon>Brugia</taxon>
    </lineage>
</organism>
<evidence type="ECO:0000313" key="4">
    <source>
        <dbReference type="WBParaSite" id="BTMF_0001623001-mRNA-1"/>
    </source>
</evidence>
<proteinExistence type="predicted"/>
<dbReference type="Proteomes" id="UP000280834">
    <property type="component" value="Unassembled WGS sequence"/>
</dbReference>
<reference evidence="2 3" key="2">
    <citation type="submission" date="2018-11" db="EMBL/GenBank/DDBJ databases">
        <authorList>
            <consortium name="Pathogen Informatics"/>
        </authorList>
    </citation>
    <scope>NUCLEOTIDE SEQUENCE [LARGE SCALE GENOMIC DNA]</scope>
</reference>
<evidence type="ECO:0000256" key="1">
    <source>
        <dbReference type="SAM" id="MobiDB-lite"/>
    </source>
</evidence>
<feature type="compositionally biased region" description="Basic and acidic residues" evidence="1">
    <location>
        <begin position="33"/>
        <end position="46"/>
    </location>
</feature>
<sequence>GAFPCLSEEVSPVADVKESKSRSKPSFSSVAAGRREERKEAKERKSYAQTLKQNNGEHNFYVLQLLLASFTVNLDIFDSSAGVLSAFHQQK</sequence>
<dbReference type="AlphaFoldDB" id="A0A0R3R874"/>
<gene>
    <name evidence="2" type="ORF">BTMF_LOCUS14210</name>
</gene>